<dbReference type="Gene3D" id="1.25.40.290">
    <property type="entry name" value="ARM repeat domains"/>
    <property type="match status" value="1"/>
</dbReference>
<reference evidence="1 2" key="1">
    <citation type="submission" date="2018-05" db="EMBL/GenBank/DDBJ databases">
        <title>Flavobacterium sp. MEBiC07310.</title>
        <authorList>
            <person name="Baek K."/>
        </authorList>
    </citation>
    <scope>NUCLEOTIDE SEQUENCE [LARGE SCALE GENOMIC DNA]</scope>
    <source>
        <strain evidence="1 2">MEBiC07310</strain>
    </source>
</reference>
<dbReference type="Gene3D" id="1.20.1660.10">
    <property type="entry name" value="Hypothetical protein (EF3068)"/>
    <property type="match status" value="1"/>
</dbReference>
<dbReference type="OrthoDB" id="9775346at2"/>
<organism evidence="1 2">
    <name type="scientific">Flavobacterium sediminis</name>
    <dbReference type="NCBI Taxonomy" id="2201181"/>
    <lineage>
        <taxon>Bacteria</taxon>
        <taxon>Pseudomonadati</taxon>
        <taxon>Bacteroidota</taxon>
        <taxon>Flavobacteriia</taxon>
        <taxon>Flavobacteriales</taxon>
        <taxon>Flavobacteriaceae</taxon>
        <taxon>Flavobacterium</taxon>
    </lineage>
</organism>
<proteinExistence type="predicted"/>
<dbReference type="InterPro" id="IPR014825">
    <property type="entry name" value="DNA_alkylation"/>
</dbReference>
<dbReference type="PANTHER" id="PTHR34070">
    <property type="entry name" value="ARMADILLO-TYPE FOLD"/>
    <property type="match status" value="1"/>
</dbReference>
<dbReference type="PANTHER" id="PTHR34070:SF1">
    <property type="entry name" value="DNA ALKYLATION REPAIR PROTEIN"/>
    <property type="match status" value="1"/>
</dbReference>
<dbReference type="Proteomes" id="UP000245429">
    <property type="component" value="Chromosome"/>
</dbReference>
<gene>
    <name evidence="1" type="ORF">DI487_10920</name>
</gene>
<accession>A0A2U8QW12</accession>
<evidence type="ECO:0000313" key="2">
    <source>
        <dbReference type="Proteomes" id="UP000245429"/>
    </source>
</evidence>
<dbReference type="SUPFAM" id="SSF48371">
    <property type="entry name" value="ARM repeat"/>
    <property type="match status" value="1"/>
</dbReference>
<keyword evidence="2" id="KW-1185">Reference proteome</keyword>
<dbReference type="AlphaFoldDB" id="A0A2U8QW12"/>
<evidence type="ECO:0000313" key="1">
    <source>
        <dbReference type="EMBL" id="AWM14313.1"/>
    </source>
</evidence>
<dbReference type="Pfam" id="PF08713">
    <property type="entry name" value="DNA_alkylation"/>
    <property type="match status" value="1"/>
</dbReference>
<dbReference type="InterPro" id="IPR016024">
    <property type="entry name" value="ARM-type_fold"/>
</dbReference>
<dbReference type="KEGG" id="fse:DI487_10920"/>
<dbReference type="CDD" id="cd07064">
    <property type="entry name" value="AlkD_like_1"/>
    <property type="match status" value="1"/>
</dbReference>
<dbReference type="EMBL" id="CP029463">
    <property type="protein sequence ID" value="AWM14313.1"/>
    <property type="molecule type" value="Genomic_DNA"/>
</dbReference>
<sequence>MLKNTFIKIFVVEIEQLTAIFYSHSNPEKRLKMENYMKNNFPFLGIQTPVRSKLQKPFLQRFKSEKKINWDWVQSLWDLKEREFQYSALDYLITKKKHLTPADLNQLKYLIITKSWWDSVDLIASHLIGFIVRNYPEVKQDVLQWSASENIWLKRTGIICQLKFKQETDTLFLSQAITKNLNSNEFFINKAIGWALREYSKCNPHWVSEFIENHPLSSLSKKEAGKYL</sequence>
<name>A0A2U8QW12_9FLAO</name>
<protein>
    <submittedName>
        <fullName evidence="1">DNA alkylation repair protein</fullName>
    </submittedName>
</protein>